<proteinExistence type="predicted"/>
<dbReference type="AlphaFoldDB" id="A0ABD5U6A2"/>
<comment type="caution">
    <text evidence="2">The sequence shown here is derived from an EMBL/GenBank/DDBJ whole genome shotgun (WGS) entry which is preliminary data.</text>
</comment>
<keyword evidence="1" id="KW-0812">Transmembrane</keyword>
<gene>
    <name evidence="2" type="ORF">ACFQEV_14005</name>
</gene>
<keyword evidence="1" id="KW-1133">Transmembrane helix</keyword>
<sequence>MFLVLFGWEYLRSVESWRSPLAVAVLFLLITLAIDGARRKLNE</sequence>
<name>A0ABD5U6A2_9EURY</name>
<reference evidence="2 3" key="1">
    <citation type="journal article" date="2019" name="Int. J. Syst. Evol. Microbiol.">
        <title>The Global Catalogue of Microorganisms (GCM) 10K type strain sequencing project: providing services to taxonomists for standard genome sequencing and annotation.</title>
        <authorList>
            <consortium name="The Broad Institute Genomics Platform"/>
            <consortium name="The Broad Institute Genome Sequencing Center for Infectious Disease"/>
            <person name="Wu L."/>
            <person name="Ma J."/>
        </authorList>
    </citation>
    <scope>NUCLEOTIDE SEQUENCE [LARGE SCALE GENOMIC DNA]</scope>
    <source>
        <strain evidence="2 3">YIM 94188</strain>
    </source>
</reference>
<protein>
    <submittedName>
        <fullName evidence="2">Uncharacterized protein</fullName>
    </submittedName>
</protein>
<dbReference type="Proteomes" id="UP001596408">
    <property type="component" value="Unassembled WGS sequence"/>
</dbReference>
<keyword evidence="3" id="KW-1185">Reference proteome</keyword>
<dbReference type="RefSeq" id="WP_379697185.1">
    <property type="nucleotide sequence ID" value="NZ_JBHSXH010000015.1"/>
</dbReference>
<feature type="transmembrane region" description="Helical" evidence="1">
    <location>
        <begin position="20"/>
        <end position="37"/>
    </location>
</feature>
<evidence type="ECO:0000313" key="2">
    <source>
        <dbReference type="EMBL" id="MFC6826097.1"/>
    </source>
</evidence>
<organism evidence="2 3">
    <name type="scientific">Halopelagius fulvigenes</name>
    <dbReference type="NCBI Taxonomy" id="1198324"/>
    <lineage>
        <taxon>Archaea</taxon>
        <taxon>Methanobacteriati</taxon>
        <taxon>Methanobacteriota</taxon>
        <taxon>Stenosarchaea group</taxon>
        <taxon>Halobacteria</taxon>
        <taxon>Halobacteriales</taxon>
        <taxon>Haloferacaceae</taxon>
    </lineage>
</organism>
<evidence type="ECO:0000313" key="3">
    <source>
        <dbReference type="Proteomes" id="UP001596408"/>
    </source>
</evidence>
<accession>A0ABD5U6A2</accession>
<keyword evidence="1" id="KW-0472">Membrane</keyword>
<evidence type="ECO:0000256" key="1">
    <source>
        <dbReference type="SAM" id="Phobius"/>
    </source>
</evidence>
<dbReference type="EMBL" id="JBHSXH010000015">
    <property type="protein sequence ID" value="MFC6826097.1"/>
    <property type="molecule type" value="Genomic_DNA"/>
</dbReference>